<dbReference type="Proteomes" id="UP000318538">
    <property type="component" value="Chromosome"/>
</dbReference>
<sequence>MASDLNQVLANGTYDGFAFYNGLRIKEIAGRTGTDTTTGSDTAQRTWRVTGSASPQTSRAALRDGPVQINEHDGIFIESLSYEQGPAYNAWDFTAHYNAAVPNVGGYTVSIDTTGGMVLQTSSYLQTKFAASGKTAPDFFKSIDVQDGRPQGVQRIIPALKINVRAKIATQYVGSPLRYSNLIASLTGTTNNADIFSDGEGVIYKRGELLFAGASGDVVAEDPQLTFSFLASKNATSETFGGITGVSKKGHEYLWYLFDHDKDASTGMLVSKPRACYVDQIYGEADHSLLKIGAAPV</sequence>
<protein>
    <submittedName>
        <fullName evidence="1">Uncharacterized protein</fullName>
    </submittedName>
</protein>
<evidence type="ECO:0000313" key="1">
    <source>
        <dbReference type="EMBL" id="QDT07791.1"/>
    </source>
</evidence>
<name>A0A517NKZ1_9BACT</name>
<dbReference type="EMBL" id="CP036525">
    <property type="protein sequence ID" value="QDT07791.1"/>
    <property type="molecule type" value="Genomic_DNA"/>
</dbReference>
<reference evidence="1 2" key="1">
    <citation type="submission" date="2019-02" db="EMBL/GenBank/DDBJ databases">
        <title>Deep-cultivation of Planctomycetes and their phenomic and genomic characterization uncovers novel biology.</title>
        <authorList>
            <person name="Wiegand S."/>
            <person name="Jogler M."/>
            <person name="Boedeker C."/>
            <person name="Pinto D."/>
            <person name="Vollmers J."/>
            <person name="Rivas-Marin E."/>
            <person name="Kohn T."/>
            <person name="Peeters S.H."/>
            <person name="Heuer A."/>
            <person name="Rast P."/>
            <person name="Oberbeckmann S."/>
            <person name="Bunk B."/>
            <person name="Jeske O."/>
            <person name="Meyerdierks A."/>
            <person name="Storesund J.E."/>
            <person name="Kallscheuer N."/>
            <person name="Luecker S."/>
            <person name="Lage O.M."/>
            <person name="Pohl T."/>
            <person name="Merkel B.J."/>
            <person name="Hornburger P."/>
            <person name="Mueller R.-W."/>
            <person name="Bruemmer F."/>
            <person name="Labrenz M."/>
            <person name="Spormann A.M."/>
            <person name="Op den Camp H."/>
            <person name="Overmann J."/>
            <person name="Amann R."/>
            <person name="Jetten M.S.M."/>
            <person name="Mascher T."/>
            <person name="Medema M.H."/>
            <person name="Devos D.P."/>
            <person name="Kaster A.-K."/>
            <person name="Ovreas L."/>
            <person name="Rohde M."/>
            <person name="Galperin M.Y."/>
            <person name="Jogler C."/>
        </authorList>
    </citation>
    <scope>NUCLEOTIDE SEQUENCE [LARGE SCALE GENOMIC DNA]</scope>
    <source>
        <strain evidence="1 2">K22_7</strain>
    </source>
</reference>
<organism evidence="1 2">
    <name type="scientific">Rubripirellula lacrimiformis</name>
    <dbReference type="NCBI Taxonomy" id="1930273"/>
    <lineage>
        <taxon>Bacteria</taxon>
        <taxon>Pseudomonadati</taxon>
        <taxon>Planctomycetota</taxon>
        <taxon>Planctomycetia</taxon>
        <taxon>Pirellulales</taxon>
        <taxon>Pirellulaceae</taxon>
        <taxon>Rubripirellula</taxon>
    </lineage>
</organism>
<dbReference type="RefSeq" id="WP_145176220.1">
    <property type="nucleotide sequence ID" value="NZ_CP036525.1"/>
</dbReference>
<evidence type="ECO:0000313" key="2">
    <source>
        <dbReference type="Proteomes" id="UP000318538"/>
    </source>
</evidence>
<gene>
    <name evidence="1" type="ORF">K227x_62190</name>
</gene>
<keyword evidence="2" id="KW-1185">Reference proteome</keyword>
<dbReference type="OrthoDB" id="289689at2"/>
<dbReference type="AlphaFoldDB" id="A0A517NKZ1"/>
<proteinExistence type="predicted"/>
<dbReference type="KEGG" id="rlc:K227x_62190"/>
<accession>A0A517NKZ1</accession>